<feature type="compositionally biased region" description="Low complexity" evidence="2">
    <location>
        <begin position="16"/>
        <end position="26"/>
    </location>
</feature>
<dbReference type="GO" id="GO:0042276">
    <property type="term" value="P:error-prone translesion synthesis"/>
    <property type="evidence" value="ECO:0007669"/>
    <property type="project" value="TreeGrafter"/>
</dbReference>
<dbReference type="AlphaFoldDB" id="A0AAD3DVV8"/>
<dbReference type="GO" id="GO:0070987">
    <property type="term" value="P:error-free translesion synthesis"/>
    <property type="evidence" value="ECO:0007669"/>
    <property type="project" value="TreeGrafter"/>
</dbReference>
<dbReference type="PROSITE" id="PS50173">
    <property type="entry name" value="UMUC"/>
    <property type="match status" value="1"/>
</dbReference>
<accession>A0AAD3DVV8</accession>
<dbReference type="InterPro" id="IPR053848">
    <property type="entry name" value="IMS_HHH_1"/>
</dbReference>
<dbReference type="GO" id="GO:0003887">
    <property type="term" value="F:DNA-directed DNA polymerase activity"/>
    <property type="evidence" value="ECO:0007669"/>
    <property type="project" value="InterPro"/>
</dbReference>
<dbReference type="Proteomes" id="UP001054857">
    <property type="component" value="Unassembled WGS sequence"/>
</dbReference>
<gene>
    <name evidence="4" type="ORF">Agub_g9915</name>
</gene>
<dbReference type="Gene3D" id="6.10.250.1490">
    <property type="match status" value="1"/>
</dbReference>
<dbReference type="GO" id="GO:0005634">
    <property type="term" value="C:nucleus"/>
    <property type="evidence" value="ECO:0007669"/>
    <property type="project" value="TreeGrafter"/>
</dbReference>
<dbReference type="PANTHER" id="PTHR45990:SF1">
    <property type="entry name" value="DNA REPAIR PROTEIN REV1"/>
    <property type="match status" value="1"/>
</dbReference>
<dbReference type="InterPro" id="IPR043502">
    <property type="entry name" value="DNA/RNA_pol_sf"/>
</dbReference>
<dbReference type="InterPro" id="IPR001126">
    <property type="entry name" value="UmuC"/>
</dbReference>
<dbReference type="Pfam" id="PF00817">
    <property type="entry name" value="IMS"/>
    <property type="match status" value="1"/>
</dbReference>
<dbReference type="Gene3D" id="3.40.1170.60">
    <property type="match status" value="1"/>
</dbReference>
<dbReference type="SUPFAM" id="SSF56672">
    <property type="entry name" value="DNA/RNA polymerases"/>
    <property type="match status" value="1"/>
</dbReference>
<keyword evidence="5" id="KW-1185">Reference proteome</keyword>
<name>A0AAD3DVV8_9CHLO</name>
<feature type="region of interest" description="Disordered" evidence="2">
    <location>
        <begin position="1"/>
        <end position="42"/>
    </location>
</feature>
<dbReference type="Gene3D" id="3.30.70.270">
    <property type="match status" value="1"/>
</dbReference>
<reference evidence="4 5" key="1">
    <citation type="journal article" date="2021" name="Sci. Rep.">
        <title>Genome sequencing of the multicellular alga Astrephomene provides insights into convergent evolution of germ-soma differentiation.</title>
        <authorList>
            <person name="Yamashita S."/>
            <person name="Yamamoto K."/>
            <person name="Matsuzaki R."/>
            <person name="Suzuki S."/>
            <person name="Yamaguchi H."/>
            <person name="Hirooka S."/>
            <person name="Minakuchi Y."/>
            <person name="Miyagishima S."/>
            <person name="Kawachi M."/>
            <person name="Toyoda A."/>
            <person name="Nozaki H."/>
        </authorList>
    </citation>
    <scope>NUCLEOTIDE SEQUENCE [LARGE SCALE GENOMIC DNA]</scope>
    <source>
        <strain evidence="4 5">NIES-4017</strain>
    </source>
</reference>
<feature type="domain" description="UmuC" evidence="3">
    <location>
        <begin position="89"/>
        <end position="269"/>
    </location>
</feature>
<evidence type="ECO:0000259" key="3">
    <source>
        <dbReference type="PROSITE" id="PS50173"/>
    </source>
</evidence>
<feature type="compositionally biased region" description="Basic and acidic residues" evidence="2">
    <location>
        <begin position="27"/>
        <end position="42"/>
    </location>
</feature>
<evidence type="ECO:0000256" key="2">
    <source>
        <dbReference type="SAM" id="MobiDB-lite"/>
    </source>
</evidence>
<dbReference type="GO" id="GO:0017125">
    <property type="term" value="F:deoxycytidyl transferase activity"/>
    <property type="evidence" value="ECO:0007669"/>
    <property type="project" value="TreeGrafter"/>
</dbReference>
<sequence length="317" mass="34094">SEAAADAAAAGGGGDPRAAQALAAELRAAHDRGPPRSTRNDPRFMETFFRSSRLHFIGTWKTRIEALMAEVEAGAPAPAPYSKGTERVILHVDMDCFFASVAAVGRPELAGRPLAVCHSNSARGTSEVSSANYLARSSGVCADMFISEARRRCPQLVVVPYEFDKYQAVSEQVYRILMSYTALVQPISCDEAFLDVTGLAPDPEQLASRLRAEIAHKTACTASAGIGPNMLVARLATKRAKPNGQFRVTRGSVLDFMGDLNVDQLPGVGWSLSSKLQTLGITSVRQLWATSRTLLQRQLGAKLGADLWAHAHGVDER</sequence>
<organism evidence="4 5">
    <name type="scientific">Astrephomene gubernaculifera</name>
    <dbReference type="NCBI Taxonomy" id="47775"/>
    <lineage>
        <taxon>Eukaryota</taxon>
        <taxon>Viridiplantae</taxon>
        <taxon>Chlorophyta</taxon>
        <taxon>core chlorophytes</taxon>
        <taxon>Chlorophyceae</taxon>
        <taxon>CS clade</taxon>
        <taxon>Chlamydomonadales</taxon>
        <taxon>Astrephomenaceae</taxon>
        <taxon>Astrephomene</taxon>
    </lineage>
</organism>
<evidence type="ECO:0000313" key="4">
    <source>
        <dbReference type="EMBL" id="GFR48077.1"/>
    </source>
</evidence>
<feature type="non-terminal residue" evidence="4">
    <location>
        <position position="317"/>
    </location>
</feature>
<feature type="non-terminal residue" evidence="4">
    <location>
        <position position="1"/>
    </location>
</feature>
<dbReference type="Gene3D" id="1.10.150.20">
    <property type="entry name" value="5' to 3' exonuclease, C-terminal subdomain"/>
    <property type="match status" value="1"/>
</dbReference>
<keyword evidence="1" id="KW-0237">DNA synthesis</keyword>
<dbReference type="Pfam" id="PF21999">
    <property type="entry name" value="IMS_HHH_1"/>
    <property type="match status" value="1"/>
</dbReference>
<evidence type="ECO:0000313" key="5">
    <source>
        <dbReference type="Proteomes" id="UP001054857"/>
    </source>
</evidence>
<dbReference type="PANTHER" id="PTHR45990">
    <property type="entry name" value="DNA REPAIR PROTEIN REV1"/>
    <property type="match status" value="1"/>
</dbReference>
<evidence type="ECO:0000256" key="1">
    <source>
        <dbReference type="ARBA" id="ARBA00022634"/>
    </source>
</evidence>
<protein>
    <recommendedName>
        <fullName evidence="3">UmuC domain-containing protein</fullName>
    </recommendedName>
</protein>
<dbReference type="InterPro" id="IPR043128">
    <property type="entry name" value="Rev_trsase/Diguanyl_cyclase"/>
</dbReference>
<dbReference type="GO" id="GO:0006281">
    <property type="term" value="P:DNA repair"/>
    <property type="evidence" value="ECO:0007669"/>
    <property type="project" value="InterPro"/>
</dbReference>
<proteinExistence type="predicted"/>
<dbReference type="EMBL" id="BMAR01000021">
    <property type="protein sequence ID" value="GFR48077.1"/>
    <property type="molecule type" value="Genomic_DNA"/>
</dbReference>
<comment type="caution">
    <text evidence="4">The sequence shown here is derived from an EMBL/GenBank/DDBJ whole genome shotgun (WGS) entry which is preliminary data.</text>
</comment>